<evidence type="ECO:0000259" key="12">
    <source>
        <dbReference type="PROSITE" id="PS50109"/>
    </source>
</evidence>
<dbReference type="SUPFAM" id="SSF55874">
    <property type="entry name" value="ATPase domain of HSP90 chaperone/DNA topoisomerase II/histidine kinase"/>
    <property type="match status" value="1"/>
</dbReference>
<evidence type="ECO:0000256" key="6">
    <source>
        <dbReference type="ARBA" id="ARBA00022692"/>
    </source>
</evidence>
<dbReference type="InterPro" id="IPR005467">
    <property type="entry name" value="His_kinase_dom"/>
</dbReference>
<dbReference type="CDD" id="cd06225">
    <property type="entry name" value="HAMP"/>
    <property type="match status" value="1"/>
</dbReference>
<accession>A0A367QV04</accession>
<dbReference type="EMBL" id="LXQD01000300">
    <property type="protein sequence ID" value="RCJ28016.1"/>
    <property type="molecule type" value="Genomic_DNA"/>
</dbReference>
<keyword evidence="4" id="KW-0597">Phosphoprotein</keyword>
<dbReference type="SMART" id="SM00304">
    <property type="entry name" value="HAMP"/>
    <property type="match status" value="1"/>
</dbReference>
<dbReference type="InterPro" id="IPR036097">
    <property type="entry name" value="HisK_dim/P_sf"/>
</dbReference>
<evidence type="ECO:0000256" key="2">
    <source>
        <dbReference type="ARBA" id="ARBA00004370"/>
    </source>
</evidence>
<reference evidence="14" key="1">
    <citation type="submission" date="2016-04" db="EMBL/GenBank/DDBJ databases">
        <authorList>
            <person name="Tabuchi Yagui T.R."/>
        </authorList>
    </citation>
    <scope>NUCLEOTIDE SEQUENCE [LARGE SCALE GENOMIC DNA]</scope>
    <source>
        <strain evidence="14">NIES-26</strain>
    </source>
</reference>
<dbReference type="Pfam" id="PF00512">
    <property type="entry name" value="HisKA"/>
    <property type="match status" value="1"/>
</dbReference>
<evidence type="ECO:0000256" key="1">
    <source>
        <dbReference type="ARBA" id="ARBA00000085"/>
    </source>
</evidence>
<dbReference type="InterPro" id="IPR003661">
    <property type="entry name" value="HisK_dim/P_dom"/>
</dbReference>
<dbReference type="AlphaFoldDB" id="A0A367QV04"/>
<keyword evidence="10 11" id="KW-0472">Membrane</keyword>
<evidence type="ECO:0000313" key="14">
    <source>
        <dbReference type="EMBL" id="RCJ28016.1"/>
    </source>
</evidence>
<dbReference type="InterPro" id="IPR003594">
    <property type="entry name" value="HATPase_dom"/>
</dbReference>
<dbReference type="Proteomes" id="UP000252107">
    <property type="component" value="Unassembled WGS sequence"/>
</dbReference>
<keyword evidence="5" id="KW-0808">Transferase</keyword>
<evidence type="ECO:0000313" key="15">
    <source>
        <dbReference type="Proteomes" id="UP000252107"/>
    </source>
</evidence>
<evidence type="ECO:0000259" key="13">
    <source>
        <dbReference type="PROSITE" id="PS50885"/>
    </source>
</evidence>
<sequence>MTRTNQVLKWYRIFFSVRTRILVWYVVLMCISAFVSILAIRHFLYVRMEQRIEKSLQQEIAEFRLFTNRINYRKDKIFKNKITSIFEIFINRNIPDDDEFLVTLLNGKIYRSSPKVLPSYLKQDSELAKYFAQLTKPEQNQLIIPTDTIVYRAEPIIQGQTHGVFVVAQSTLDEQQEVNDVVIAIMRVTIAVVIVSSLVAWIVAGRVLSPLHLLTETARSITESDLTRSIPVKGSDEIAELTITFNEMLQRLQAAFAIQRDFINDAGHELRTPITIIRGHLELLGDDPQERQETIELVTDELDRMSRFVDDLLLLVKAEQPDFLNLETLEISSLTEELYAKAKALAVRDWRLESVASCRIVGDRQRLTQAIMNLAQNATQYTKQSDIIALGSAAIKDKVHLWVRDTGEGIPLSDQKRIFQRFARGSGSRRRSEGAGLGLSIVRAIAESHGGKVELVSRALAGSTFTLIIPLEPPHTELRSKSVTKG</sequence>
<keyword evidence="7 14" id="KW-0418">Kinase</keyword>
<dbReference type="SMART" id="SM00387">
    <property type="entry name" value="HATPase_c"/>
    <property type="match status" value="1"/>
</dbReference>
<dbReference type="GO" id="GO:0000155">
    <property type="term" value="F:phosphorelay sensor kinase activity"/>
    <property type="evidence" value="ECO:0007669"/>
    <property type="project" value="InterPro"/>
</dbReference>
<comment type="caution">
    <text evidence="14">The sequence shown here is derived from an EMBL/GenBank/DDBJ whole genome shotgun (WGS) entry which is preliminary data.</text>
</comment>
<evidence type="ECO:0000256" key="3">
    <source>
        <dbReference type="ARBA" id="ARBA00012438"/>
    </source>
</evidence>
<gene>
    <name evidence="14" type="ORF">A6770_24320</name>
</gene>
<evidence type="ECO:0000256" key="8">
    <source>
        <dbReference type="ARBA" id="ARBA00022989"/>
    </source>
</evidence>
<dbReference type="PANTHER" id="PTHR45436:SF5">
    <property type="entry name" value="SENSOR HISTIDINE KINASE TRCS"/>
    <property type="match status" value="1"/>
</dbReference>
<dbReference type="PROSITE" id="PS50109">
    <property type="entry name" value="HIS_KIN"/>
    <property type="match status" value="1"/>
</dbReference>
<organism evidence="14 15">
    <name type="scientific">Nostoc minutum NIES-26</name>
    <dbReference type="NCBI Taxonomy" id="1844469"/>
    <lineage>
        <taxon>Bacteria</taxon>
        <taxon>Bacillati</taxon>
        <taxon>Cyanobacteriota</taxon>
        <taxon>Cyanophyceae</taxon>
        <taxon>Nostocales</taxon>
        <taxon>Nostocaceae</taxon>
        <taxon>Nostoc</taxon>
    </lineage>
</organism>
<feature type="transmembrane region" description="Helical" evidence="11">
    <location>
        <begin position="21"/>
        <end position="44"/>
    </location>
</feature>
<dbReference type="PROSITE" id="PS50885">
    <property type="entry name" value="HAMP"/>
    <property type="match status" value="1"/>
</dbReference>
<comment type="catalytic activity">
    <reaction evidence="1">
        <text>ATP + protein L-histidine = ADP + protein N-phospho-L-histidine.</text>
        <dbReference type="EC" id="2.7.13.3"/>
    </reaction>
</comment>
<dbReference type="PRINTS" id="PR00344">
    <property type="entry name" value="BCTRLSENSOR"/>
</dbReference>
<proteinExistence type="predicted"/>
<keyword evidence="8 11" id="KW-1133">Transmembrane helix</keyword>
<evidence type="ECO:0000256" key="7">
    <source>
        <dbReference type="ARBA" id="ARBA00022777"/>
    </source>
</evidence>
<dbReference type="InterPro" id="IPR036890">
    <property type="entry name" value="HATPase_C_sf"/>
</dbReference>
<dbReference type="Gene3D" id="3.30.565.10">
    <property type="entry name" value="Histidine kinase-like ATPase, C-terminal domain"/>
    <property type="match status" value="1"/>
</dbReference>
<dbReference type="Gene3D" id="1.10.287.130">
    <property type="match status" value="1"/>
</dbReference>
<dbReference type="CDD" id="cd00082">
    <property type="entry name" value="HisKA"/>
    <property type="match status" value="1"/>
</dbReference>
<dbReference type="CDD" id="cd00075">
    <property type="entry name" value="HATPase"/>
    <property type="match status" value="1"/>
</dbReference>
<evidence type="ECO:0000256" key="11">
    <source>
        <dbReference type="SAM" id="Phobius"/>
    </source>
</evidence>
<evidence type="ECO:0000256" key="5">
    <source>
        <dbReference type="ARBA" id="ARBA00022679"/>
    </source>
</evidence>
<dbReference type="EC" id="2.7.13.3" evidence="3"/>
<evidence type="ECO:0000256" key="4">
    <source>
        <dbReference type="ARBA" id="ARBA00022553"/>
    </source>
</evidence>
<dbReference type="Pfam" id="PF00672">
    <property type="entry name" value="HAMP"/>
    <property type="match status" value="1"/>
</dbReference>
<feature type="domain" description="Histidine kinase" evidence="12">
    <location>
        <begin position="265"/>
        <end position="473"/>
    </location>
</feature>
<dbReference type="SMART" id="SM00388">
    <property type="entry name" value="HisKA"/>
    <property type="match status" value="1"/>
</dbReference>
<dbReference type="SUPFAM" id="SSF47384">
    <property type="entry name" value="Homodimeric domain of signal transducing histidine kinase"/>
    <property type="match status" value="1"/>
</dbReference>
<dbReference type="SUPFAM" id="SSF158472">
    <property type="entry name" value="HAMP domain-like"/>
    <property type="match status" value="1"/>
</dbReference>
<dbReference type="PANTHER" id="PTHR45436">
    <property type="entry name" value="SENSOR HISTIDINE KINASE YKOH"/>
    <property type="match status" value="1"/>
</dbReference>
<comment type="subcellular location">
    <subcellularLocation>
        <location evidence="2">Membrane</location>
    </subcellularLocation>
</comment>
<dbReference type="Pfam" id="PF02518">
    <property type="entry name" value="HATPase_c"/>
    <property type="match status" value="1"/>
</dbReference>
<evidence type="ECO:0000256" key="10">
    <source>
        <dbReference type="ARBA" id="ARBA00023136"/>
    </source>
</evidence>
<feature type="domain" description="HAMP" evidence="13">
    <location>
        <begin position="205"/>
        <end position="257"/>
    </location>
</feature>
<dbReference type="FunFam" id="1.10.287.130:FF:000001">
    <property type="entry name" value="Two-component sensor histidine kinase"/>
    <property type="match status" value="1"/>
</dbReference>
<dbReference type="InterPro" id="IPR003660">
    <property type="entry name" value="HAMP_dom"/>
</dbReference>
<dbReference type="GO" id="GO:0005886">
    <property type="term" value="C:plasma membrane"/>
    <property type="evidence" value="ECO:0007669"/>
    <property type="project" value="TreeGrafter"/>
</dbReference>
<keyword evidence="15" id="KW-1185">Reference proteome</keyword>
<keyword evidence="6 11" id="KW-0812">Transmembrane</keyword>
<dbReference type="InterPro" id="IPR004358">
    <property type="entry name" value="Sig_transdc_His_kin-like_C"/>
</dbReference>
<dbReference type="InterPro" id="IPR050428">
    <property type="entry name" value="TCS_sensor_his_kinase"/>
</dbReference>
<name>A0A367QV04_9NOSO</name>
<evidence type="ECO:0000256" key="9">
    <source>
        <dbReference type="ARBA" id="ARBA00023012"/>
    </source>
</evidence>
<protein>
    <recommendedName>
        <fullName evidence="3">histidine kinase</fullName>
        <ecNumber evidence="3">2.7.13.3</ecNumber>
    </recommendedName>
</protein>
<keyword evidence="9" id="KW-0902">Two-component regulatory system</keyword>
<dbReference type="Gene3D" id="6.10.340.10">
    <property type="match status" value="1"/>
</dbReference>